<reference evidence="2" key="1">
    <citation type="journal article" date="2020" name="Cell">
        <title>Large-Scale Comparative Analyses of Tick Genomes Elucidate Their Genetic Diversity and Vector Capacities.</title>
        <authorList>
            <consortium name="Tick Genome and Microbiome Consortium (TIGMIC)"/>
            <person name="Jia N."/>
            <person name="Wang J."/>
            <person name="Shi W."/>
            <person name="Du L."/>
            <person name="Sun Y."/>
            <person name="Zhan W."/>
            <person name="Jiang J.F."/>
            <person name="Wang Q."/>
            <person name="Zhang B."/>
            <person name="Ji P."/>
            <person name="Bell-Sakyi L."/>
            <person name="Cui X.M."/>
            <person name="Yuan T.T."/>
            <person name="Jiang B.G."/>
            <person name="Yang W.F."/>
            <person name="Lam T.T."/>
            <person name="Chang Q.C."/>
            <person name="Ding S.J."/>
            <person name="Wang X.J."/>
            <person name="Zhu J.G."/>
            <person name="Ruan X.D."/>
            <person name="Zhao L."/>
            <person name="Wei J.T."/>
            <person name="Ye R.Z."/>
            <person name="Que T.C."/>
            <person name="Du C.H."/>
            <person name="Zhou Y.H."/>
            <person name="Cheng J.X."/>
            <person name="Dai P.F."/>
            <person name="Guo W.B."/>
            <person name="Han X.H."/>
            <person name="Huang E.J."/>
            <person name="Li L.F."/>
            <person name="Wei W."/>
            <person name="Gao Y.C."/>
            <person name="Liu J.Z."/>
            <person name="Shao H.Z."/>
            <person name="Wang X."/>
            <person name="Wang C.C."/>
            <person name="Yang T.C."/>
            <person name="Huo Q.B."/>
            <person name="Li W."/>
            <person name="Chen H.Y."/>
            <person name="Chen S.E."/>
            <person name="Zhou L.G."/>
            <person name="Ni X.B."/>
            <person name="Tian J.H."/>
            <person name="Sheng Y."/>
            <person name="Liu T."/>
            <person name="Pan Y.S."/>
            <person name="Xia L.Y."/>
            <person name="Li J."/>
            <person name="Zhao F."/>
            <person name="Cao W.C."/>
        </authorList>
    </citation>
    <scope>NUCLEOTIDE SEQUENCE</scope>
    <source>
        <strain evidence="2">Rsan-2018</strain>
    </source>
</reference>
<organism evidence="2 3">
    <name type="scientific">Rhipicephalus sanguineus</name>
    <name type="common">Brown dog tick</name>
    <name type="synonym">Ixodes sanguineus</name>
    <dbReference type="NCBI Taxonomy" id="34632"/>
    <lineage>
        <taxon>Eukaryota</taxon>
        <taxon>Metazoa</taxon>
        <taxon>Ecdysozoa</taxon>
        <taxon>Arthropoda</taxon>
        <taxon>Chelicerata</taxon>
        <taxon>Arachnida</taxon>
        <taxon>Acari</taxon>
        <taxon>Parasitiformes</taxon>
        <taxon>Ixodida</taxon>
        <taxon>Ixodoidea</taxon>
        <taxon>Ixodidae</taxon>
        <taxon>Rhipicephalinae</taxon>
        <taxon>Rhipicephalus</taxon>
        <taxon>Rhipicephalus</taxon>
    </lineage>
</organism>
<protein>
    <submittedName>
        <fullName evidence="2">Uncharacterized protein</fullName>
    </submittedName>
</protein>
<feature type="compositionally biased region" description="Basic residues" evidence="1">
    <location>
        <begin position="170"/>
        <end position="181"/>
    </location>
</feature>
<reference evidence="2" key="2">
    <citation type="submission" date="2021-09" db="EMBL/GenBank/DDBJ databases">
        <authorList>
            <person name="Jia N."/>
            <person name="Wang J."/>
            <person name="Shi W."/>
            <person name="Du L."/>
            <person name="Sun Y."/>
            <person name="Zhan W."/>
            <person name="Jiang J."/>
            <person name="Wang Q."/>
            <person name="Zhang B."/>
            <person name="Ji P."/>
            <person name="Sakyi L.B."/>
            <person name="Cui X."/>
            <person name="Yuan T."/>
            <person name="Jiang B."/>
            <person name="Yang W."/>
            <person name="Lam T.T.-Y."/>
            <person name="Chang Q."/>
            <person name="Ding S."/>
            <person name="Wang X."/>
            <person name="Zhu J."/>
            <person name="Ruan X."/>
            <person name="Zhao L."/>
            <person name="Wei J."/>
            <person name="Que T."/>
            <person name="Du C."/>
            <person name="Cheng J."/>
            <person name="Dai P."/>
            <person name="Han X."/>
            <person name="Huang E."/>
            <person name="Gao Y."/>
            <person name="Liu J."/>
            <person name="Shao H."/>
            <person name="Ye R."/>
            <person name="Li L."/>
            <person name="Wei W."/>
            <person name="Wang X."/>
            <person name="Wang C."/>
            <person name="Huo Q."/>
            <person name="Li W."/>
            <person name="Guo W."/>
            <person name="Chen H."/>
            <person name="Chen S."/>
            <person name="Zhou L."/>
            <person name="Zhou L."/>
            <person name="Ni X."/>
            <person name="Tian J."/>
            <person name="Zhou Y."/>
            <person name="Sheng Y."/>
            <person name="Liu T."/>
            <person name="Pan Y."/>
            <person name="Xia L."/>
            <person name="Li J."/>
            <person name="Zhao F."/>
            <person name="Cao W."/>
        </authorList>
    </citation>
    <scope>NUCLEOTIDE SEQUENCE</scope>
    <source>
        <strain evidence="2">Rsan-2018</strain>
        <tissue evidence="2">Larvae</tissue>
    </source>
</reference>
<evidence type="ECO:0000313" key="3">
    <source>
        <dbReference type="Proteomes" id="UP000821837"/>
    </source>
</evidence>
<dbReference type="Proteomes" id="UP000821837">
    <property type="component" value="Chromosome 1"/>
</dbReference>
<evidence type="ECO:0000256" key="1">
    <source>
        <dbReference type="SAM" id="MobiDB-lite"/>
    </source>
</evidence>
<feature type="compositionally biased region" description="Basic residues" evidence="1">
    <location>
        <begin position="143"/>
        <end position="155"/>
    </location>
</feature>
<keyword evidence="3" id="KW-1185">Reference proteome</keyword>
<accession>A0A9D4TAB9</accession>
<comment type="caution">
    <text evidence="2">The sequence shown here is derived from an EMBL/GenBank/DDBJ whole genome shotgun (WGS) entry which is preliminary data.</text>
</comment>
<dbReference type="AlphaFoldDB" id="A0A9D4TAB9"/>
<dbReference type="EMBL" id="JABSTV010001245">
    <property type="protein sequence ID" value="KAH7983777.1"/>
    <property type="molecule type" value="Genomic_DNA"/>
</dbReference>
<proteinExistence type="predicted"/>
<gene>
    <name evidence="2" type="ORF">HPB52_014235</name>
</gene>
<feature type="region of interest" description="Disordered" evidence="1">
    <location>
        <begin position="126"/>
        <end position="188"/>
    </location>
</feature>
<sequence length="188" mass="21011">MPPPAMVARGCPTPPRKNKCWTFAATKSTLVLDGCIKTEPEREPVQKTVSSPSGMTSCRDPWKKGFCEDSNSKWLDVTTRAMLDVLQRKHTVLVIQRKGLLPPSGSLKRNGVKYRFMVTETIGEDPLKQTQNHEAGNRNAPRLAKKNRSARKHPLRSTSCQIEPSVSVGKRPKTTVKKKKVFTTESMP</sequence>
<name>A0A9D4TAB9_RHISA</name>
<dbReference type="VEuPathDB" id="VectorBase:RSAN_052731"/>
<evidence type="ECO:0000313" key="2">
    <source>
        <dbReference type="EMBL" id="KAH7983777.1"/>
    </source>
</evidence>